<name>A0AA38VU76_9PEZI</name>
<evidence type="ECO:0000313" key="2">
    <source>
        <dbReference type="EMBL" id="KAJ9165676.1"/>
    </source>
</evidence>
<accession>A0AA38VU76</accession>
<keyword evidence="1" id="KW-0812">Transmembrane</keyword>
<reference evidence="2" key="1">
    <citation type="submission" date="2022-07" db="EMBL/GenBank/DDBJ databases">
        <title>Fungi with potential for degradation of polypropylene.</title>
        <authorList>
            <person name="Gostincar C."/>
        </authorList>
    </citation>
    <scope>NUCLEOTIDE SEQUENCE</scope>
    <source>
        <strain evidence="2">EXF-13287</strain>
    </source>
</reference>
<evidence type="ECO:0000313" key="3">
    <source>
        <dbReference type="Proteomes" id="UP001174691"/>
    </source>
</evidence>
<keyword evidence="1" id="KW-0472">Membrane</keyword>
<proteinExistence type="predicted"/>
<comment type="caution">
    <text evidence="2">The sequence shown here is derived from an EMBL/GenBank/DDBJ whole genome shotgun (WGS) entry which is preliminary data.</text>
</comment>
<evidence type="ECO:0000256" key="1">
    <source>
        <dbReference type="SAM" id="Phobius"/>
    </source>
</evidence>
<gene>
    <name evidence="2" type="ORF">NKR19_g250</name>
</gene>
<protein>
    <submittedName>
        <fullName evidence="2">Uncharacterized protein</fullName>
    </submittedName>
</protein>
<keyword evidence="3" id="KW-1185">Reference proteome</keyword>
<keyword evidence="1" id="KW-1133">Transmembrane helix</keyword>
<feature type="transmembrane region" description="Helical" evidence="1">
    <location>
        <begin position="37"/>
        <end position="59"/>
    </location>
</feature>
<dbReference type="EMBL" id="JANBVN010000002">
    <property type="protein sequence ID" value="KAJ9165676.1"/>
    <property type="molecule type" value="Genomic_DNA"/>
</dbReference>
<feature type="transmembrane region" description="Helical" evidence="1">
    <location>
        <begin position="66"/>
        <end position="87"/>
    </location>
</feature>
<dbReference type="Proteomes" id="UP001174691">
    <property type="component" value="Unassembled WGS sequence"/>
</dbReference>
<dbReference type="AlphaFoldDB" id="A0AA38VU76"/>
<organism evidence="2 3">
    <name type="scientific">Coniochaeta hoffmannii</name>
    <dbReference type="NCBI Taxonomy" id="91930"/>
    <lineage>
        <taxon>Eukaryota</taxon>
        <taxon>Fungi</taxon>
        <taxon>Dikarya</taxon>
        <taxon>Ascomycota</taxon>
        <taxon>Pezizomycotina</taxon>
        <taxon>Sordariomycetes</taxon>
        <taxon>Sordariomycetidae</taxon>
        <taxon>Coniochaetales</taxon>
        <taxon>Coniochaetaceae</taxon>
        <taxon>Coniochaeta</taxon>
    </lineage>
</organism>
<sequence length="256" mass="27956">MTLRLLQSASALYVFMRVTESFRSKITYDGRVRQIHPIMLTTLIYSAFALVCFLLLHLAKKLRTSAWHIVALASIPGDVSMACLFIAKDIIFGVHSFECAVAQGTLSALQHNDMDPLELRGFHGNRPSHGVLMASARDVCLVPSSVYIVCVMAALSYLGSPIPGPRRASHTNSSITATSPDDVTGSVIIPHRTAESGAEFKLGKHDWCYARAASYWTIIPGPEVRKPSSRPDRQHGCCRSANFSVEVLLCPSADIV</sequence>